<protein>
    <submittedName>
        <fullName evidence="3">Uncharacterized protein</fullName>
    </submittedName>
</protein>
<dbReference type="STRING" id="195883.A0A482WRF9"/>
<keyword evidence="4" id="KW-1185">Reference proteome</keyword>
<reference evidence="3 4" key="1">
    <citation type="journal article" date="2017" name="Gigascience">
        <title>Genome sequence of the small brown planthopper, Laodelphax striatellus.</title>
        <authorList>
            <person name="Zhu J."/>
            <person name="Jiang F."/>
            <person name="Wang X."/>
            <person name="Yang P."/>
            <person name="Bao Y."/>
            <person name="Zhao W."/>
            <person name="Wang W."/>
            <person name="Lu H."/>
            <person name="Wang Q."/>
            <person name="Cui N."/>
            <person name="Li J."/>
            <person name="Chen X."/>
            <person name="Luo L."/>
            <person name="Yu J."/>
            <person name="Kang L."/>
            <person name="Cui F."/>
        </authorList>
    </citation>
    <scope>NUCLEOTIDE SEQUENCE [LARGE SCALE GENOMIC DNA]</scope>
    <source>
        <strain evidence="3">Lst14</strain>
    </source>
</reference>
<evidence type="ECO:0000256" key="1">
    <source>
        <dbReference type="SAM" id="MobiDB-lite"/>
    </source>
</evidence>
<evidence type="ECO:0000313" key="3">
    <source>
        <dbReference type="EMBL" id="RZF35620.1"/>
    </source>
</evidence>
<feature type="transmembrane region" description="Helical" evidence="2">
    <location>
        <begin position="200"/>
        <end position="221"/>
    </location>
</feature>
<accession>A0A482WRF9</accession>
<feature type="region of interest" description="Disordered" evidence="1">
    <location>
        <begin position="104"/>
        <end position="133"/>
    </location>
</feature>
<feature type="compositionally biased region" description="Low complexity" evidence="1">
    <location>
        <begin position="112"/>
        <end position="133"/>
    </location>
</feature>
<organism evidence="3 4">
    <name type="scientific">Laodelphax striatellus</name>
    <name type="common">Small brown planthopper</name>
    <name type="synonym">Delphax striatella</name>
    <dbReference type="NCBI Taxonomy" id="195883"/>
    <lineage>
        <taxon>Eukaryota</taxon>
        <taxon>Metazoa</taxon>
        <taxon>Ecdysozoa</taxon>
        <taxon>Arthropoda</taxon>
        <taxon>Hexapoda</taxon>
        <taxon>Insecta</taxon>
        <taxon>Pterygota</taxon>
        <taxon>Neoptera</taxon>
        <taxon>Paraneoptera</taxon>
        <taxon>Hemiptera</taxon>
        <taxon>Auchenorrhyncha</taxon>
        <taxon>Fulgoroidea</taxon>
        <taxon>Delphacidae</taxon>
        <taxon>Criomorphinae</taxon>
        <taxon>Laodelphax</taxon>
    </lineage>
</organism>
<gene>
    <name evidence="3" type="ORF">LSTR_LSTR005148</name>
</gene>
<keyword evidence="2" id="KW-0812">Transmembrane</keyword>
<comment type="caution">
    <text evidence="3">The sequence shown here is derived from an EMBL/GenBank/DDBJ whole genome shotgun (WGS) entry which is preliminary data.</text>
</comment>
<dbReference type="AlphaFoldDB" id="A0A482WRF9"/>
<dbReference type="InParanoid" id="A0A482WRF9"/>
<evidence type="ECO:0000313" key="4">
    <source>
        <dbReference type="Proteomes" id="UP000291343"/>
    </source>
</evidence>
<sequence>MYKTVRRGDAVLQYRVLGSATPPVQRTPRRTAFLLLLTLILGCGVVVAAVLLPGLLRLHTLSLAPLPLQGRHLIALLPVKDSPGRFNAYQINPHPVFPTIHPHHHRPPQESTTTTTTTTLPTTTVPPTTTRVPPHIPAAPVAAAAVENAVPDTAALLSNNRINRTSRIVGDRPWFRPETPFKSELASTDSIAVTDSFTRWTWYGVGSMLSAVTLGVCFLIWRRTRSRRKRINMLTDIRNDDKGTLLSEVSCEED</sequence>
<dbReference type="Proteomes" id="UP000291343">
    <property type="component" value="Unassembled WGS sequence"/>
</dbReference>
<dbReference type="OrthoDB" id="6630498at2759"/>
<evidence type="ECO:0000256" key="2">
    <source>
        <dbReference type="SAM" id="Phobius"/>
    </source>
</evidence>
<keyword evidence="2" id="KW-0472">Membrane</keyword>
<keyword evidence="2" id="KW-1133">Transmembrane helix</keyword>
<proteinExistence type="predicted"/>
<name>A0A482WRF9_LAOST</name>
<dbReference type="EMBL" id="QKKF02028001">
    <property type="protein sequence ID" value="RZF35620.1"/>
    <property type="molecule type" value="Genomic_DNA"/>
</dbReference>
<feature type="transmembrane region" description="Helical" evidence="2">
    <location>
        <begin position="33"/>
        <end position="56"/>
    </location>
</feature>